<accession>A0A0N4WBP9</accession>
<evidence type="ECO:0000313" key="2">
    <source>
        <dbReference type="EMBL" id="VDO33234.1"/>
    </source>
</evidence>
<sequence>MLQELVEARERNTEGREARWLAKREIVSHLAKTRHQPSQDVGAVRLVKVSNGAIPWEADYPKNPKRRRKDHFDRDFNK</sequence>
<dbReference type="AlphaFoldDB" id="A0A0N4WBP9"/>
<evidence type="ECO:0000313" key="4">
    <source>
        <dbReference type="WBParaSite" id="HPLM_0000788501-mRNA-1"/>
    </source>
</evidence>
<reference evidence="4" key="1">
    <citation type="submission" date="2017-02" db="UniProtKB">
        <authorList>
            <consortium name="WormBaseParasite"/>
        </authorList>
    </citation>
    <scope>IDENTIFICATION</scope>
</reference>
<evidence type="ECO:0000313" key="3">
    <source>
        <dbReference type="Proteomes" id="UP000268014"/>
    </source>
</evidence>
<name>A0A0N4WBP9_HAEPC</name>
<evidence type="ECO:0000256" key="1">
    <source>
        <dbReference type="SAM" id="MobiDB-lite"/>
    </source>
</evidence>
<gene>
    <name evidence="2" type="ORF">HPLM_LOCUS7877</name>
</gene>
<organism evidence="4">
    <name type="scientific">Haemonchus placei</name>
    <name type="common">Barber's pole worm</name>
    <dbReference type="NCBI Taxonomy" id="6290"/>
    <lineage>
        <taxon>Eukaryota</taxon>
        <taxon>Metazoa</taxon>
        <taxon>Ecdysozoa</taxon>
        <taxon>Nematoda</taxon>
        <taxon>Chromadorea</taxon>
        <taxon>Rhabditida</taxon>
        <taxon>Rhabditina</taxon>
        <taxon>Rhabditomorpha</taxon>
        <taxon>Strongyloidea</taxon>
        <taxon>Trichostrongylidae</taxon>
        <taxon>Haemonchus</taxon>
    </lineage>
</organism>
<protein>
    <submittedName>
        <fullName evidence="2 4">Uncharacterized protein</fullName>
    </submittedName>
</protein>
<dbReference type="Proteomes" id="UP000268014">
    <property type="component" value="Unassembled WGS sequence"/>
</dbReference>
<reference evidence="2 3" key="2">
    <citation type="submission" date="2018-11" db="EMBL/GenBank/DDBJ databases">
        <authorList>
            <consortium name="Pathogen Informatics"/>
        </authorList>
    </citation>
    <scope>NUCLEOTIDE SEQUENCE [LARGE SCALE GENOMIC DNA]</scope>
    <source>
        <strain evidence="2 3">MHpl1</strain>
    </source>
</reference>
<dbReference type="EMBL" id="UZAF01016742">
    <property type="protein sequence ID" value="VDO33234.1"/>
    <property type="molecule type" value="Genomic_DNA"/>
</dbReference>
<keyword evidence="3" id="KW-1185">Reference proteome</keyword>
<dbReference type="WBParaSite" id="HPLM_0000788501-mRNA-1">
    <property type="protein sequence ID" value="HPLM_0000788501-mRNA-1"/>
    <property type="gene ID" value="HPLM_0000788501"/>
</dbReference>
<feature type="region of interest" description="Disordered" evidence="1">
    <location>
        <begin position="55"/>
        <end position="78"/>
    </location>
</feature>
<proteinExistence type="predicted"/>